<evidence type="ECO:0000313" key="2">
    <source>
        <dbReference type="EMBL" id="GBM89862.1"/>
    </source>
</evidence>
<keyword evidence="3" id="KW-1185">Reference proteome</keyword>
<dbReference type="OrthoDB" id="1669814at2759"/>
<evidence type="ECO:0000313" key="3">
    <source>
        <dbReference type="Proteomes" id="UP000499080"/>
    </source>
</evidence>
<gene>
    <name evidence="2" type="ORF">AVEN_111812_1</name>
</gene>
<dbReference type="PANTHER" id="PTHR43943:SF2">
    <property type="entry name" value="DEHYDROGENASE_REDUCTASE 4"/>
    <property type="match status" value="1"/>
</dbReference>
<comment type="similarity">
    <text evidence="1">Belongs to the short-chain dehydrogenases/reductases (SDR) family.</text>
</comment>
<dbReference type="InterPro" id="IPR036291">
    <property type="entry name" value="NAD(P)-bd_dom_sf"/>
</dbReference>
<evidence type="ECO:0000256" key="1">
    <source>
        <dbReference type="ARBA" id="ARBA00006484"/>
    </source>
</evidence>
<dbReference type="Pfam" id="PF00106">
    <property type="entry name" value="adh_short"/>
    <property type="match status" value="1"/>
</dbReference>
<dbReference type="EMBL" id="BGPR01003580">
    <property type="protein sequence ID" value="GBM89862.1"/>
    <property type="molecule type" value="Genomic_DNA"/>
</dbReference>
<dbReference type="SUPFAM" id="SSF51735">
    <property type="entry name" value="NAD(P)-binding Rossmann-fold domains"/>
    <property type="match status" value="1"/>
</dbReference>
<dbReference type="GO" id="GO:0004090">
    <property type="term" value="F:carbonyl reductase (NADPH) activity"/>
    <property type="evidence" value="ECO:0007669"/>
    <property type="project" value="TreeGrafter"/>
</dbReference>
<accession>A0A4Y2JKN4</accession>
<proteinExistence type="inferred from homology"/>
<organism evidence="2 3">
    <name type="scientific">Araneus ventricosus</name>
    <name type="common">Orbweaver spider</name>
    <name type="synonym">Epeira ventricosa</name>
    <dbReference type="NCBI Taxonomy" id="182803"/>
    <lineage>
        <taxon>Eukaryota</taxon>
        <taxon>Metazoa</taxon>
        <taxon>Ecdysozoa</taxon>
        <taxon>Arthropoda</taxon>
        <taxon>Chelicerata</taxon>
        <taxon>Arachnida</taxon>
        <taxon>Araneae</taxon>
        <taxon>Araneomorphae</taxon>
        <taxon>Entelegynae</taxon>
        <taxon>Araneoidea</taxon>
        <taxon>Araneidae</taxon>
        <taxon>Araneus</taxon>
    </lineage>
</organism>
<dbReference type="AlphaFoldDB" id="A0A4Y2JKN4"/>
<dbReference type="Gene3D" id="3.40.50.720">
    <property type="entry name" value="NAD(P)-binding Rossmann-like Domain"/>
    <property type="match status" value="1"/>
</dbReference>
<sequence length="115" mass="12884">MEHVESIRETFRKSCYCLCFPKRLGNDGASIFVNIRKKENGSGIPCHVGKQEDRILLLDLAVAKYGGIDILVSNAAKNSAVCCDLDANKNAWDKIFHTNEMQMSFSFDTSRCAFD</sequence>
<dbReference type="Proteomes" id="UP000499080">
    <property type="component" value="Unassembled WGS sequence"/>
</dbReference>
<reference evidence="2 3" key="1">
    <citation type="journal article" date="2019" name="Sci. Rep.">
        <title>Orb-weaving spider Araneus ventricosus genome elucidates the spidroin gene catalogue.</title>
        <authorList>
            <person name="Kono N."/>
            <person name="Nakamura H."/>
            <person name="Ohtoshi R."/>
            <person name="Moran D.A.P."/>
            <person name="Shinohara A."/>
            <person name="Yoshida Y."/>
            <person name="Fujiwara M."/>
            <person name="Mori M."/>
            <person name="Tomita M."/>
            <person name="Arakawa K."/>
        </authorList>
    </citation>
    <scope>NUCLEOTIDE SEQUENCE [LARGE SCALE GENOMIC DNA]</scope>
</reference>
<dbReference type="PANTHER" id="PTHR43943">
    <property type="entry name" value="DEHYDROGENASE/REDUCTASE (SDR FAMILY) MEMBER 4"/>
    <property type="match status" value="1"/>
</dbReference>
<protein>
    <submittedName>
        <fullName evidence="2">Uncharacterized protein</fullName>
    </submittedName>
</protein>
<dbReference type="InterPro" id="IPR002347">
    <property type="entry name" value="SDR_fam"/>
</dbReference>
<comment type="caution">
    <text evidence="2">The sequence shown here is derived from an EMBL/GenBank/DDBJ whole genome shotgun (WGS) entry which is preliminary data.</text>
</comment>
<name>A0A4Y2JKN4_ARAVE</name>